<proteinExistence type="predicted"/>
<accession>A0A543AVS2</accession>
<feature type="domain" description="Methyltransferase type 11" evidence="1">
    <location>
        <begin position="55"/>
        <end position="149"/>
    </location>
</feature>
<dbReference type="AlphaFoldDB" id="A0A543AVS2"/>
<evidence type="ECO:0000259" key="1">
    <source>
        <dbReference type="Pfam" id="PF08241"/>
    </source>
</evidence>
<keyword evidence="2" id="KW-0808">Transferase</keyword>
<reference evidence="2 3" key="1">
    <citation type="submission" date="2019-06" db="EMBL/GenBank/DDBJ databases">
        <title>Sequencing the genomes of 1000 actinobacteria strains.</title>
        <authorList>
            <person name="Klenk H.-P."/>
        </authorList>
    </citation>
    <scope>NUCLEOTIDE SEQUENCE [LARGE SCALE GENOMIC DNA]</scope>
    <source>
        <strain evidence="2 3">DSM 45928</strain>
    </source>
</reference>
<gene>
    <name evidence="2" type="ORF">FB566_2213</name>
</gene>
<sequence>MTKEWTNEAAIRQWNSTASRAALAATADEGDFAKRHLVNEHVFRLLGNVAGQRILDAGCGNGYLSRMLADRGATVVGVEPTDAMVSFARDHEADEPRGVEYIQADLSRPSDLGGFDAVVCSMVLMAVPDWKPAMRTCVAAAKPGGTFVFTLVHPAFEQLAAGWREHGRYRVDRYLEEYELVGPAASDFHRPLSAYLNEVAALGCRIREVVEPGLAPDIVESRPELEYLSRLPNFLLVAVETPPSRHP</sequence>
<dbReference type="CDD" id="cd02440">
    <property type="entry name" value="AdoMet_MTases"/>
    <property type="match status" value="1"/>
</dbReference>
<comment type="caution">
    <text evidence="2">The sequence shown here is derived from an EMBL/GenBank/DDBJ whole genome shotgun (WGS) entry which is preliminary data.</text>
</comment>
<evidence type="ECO:0000313" key="3">
    <source>
        <dbReference type="Proteomes" id="UP000317043"/>
    </source>
</evidence>
<dbReference type="RefSeq" id="WP_142038427.1">
    <property type="nucleotide sequence ID" value="NZ_JBHTGS010000001.1"/>
</dbReference>
<dbReference type="Pfam" id="PF08241">
    <property type="entry name" value="Methyltransf_11"/>
    <property type="match status" value="1"/>
</dbReference>
<keyword evidence="3" id="KW-1185">Reference proteome</keyword>
<dbReference type="InterPro" id="IPR029063">
    <property type="entry name" value="SAM-dependent_MTases_sf"/>
</dbReference>
<dbReference type="GO" id="GO:0032259">
    <property type="term" value="P:methylation"/>
    <property type="evidence" value="ECO:0007669"/>
    <property type="project" value="UniProtKB-KW"/>
</dbReference>
<dbReference type="PANTHER" id="PTHR43464:SF23">
    <property type="entry name" value="JUVENILE HORMONE ACID O-METHYLTRANSFERASE"/>
    <property type="match status" value="1"/>
</dbReference>
<dbReference type="Proteomes" id="UP000317043">
    <property type="component" value="Unassembled WGS sequence"/>
</dbReference>
<dbReference type="InParanoid" id="A0A543AVS2"/>
<name>A0A543AVS2_9ACTN</name>
<dbReference type="GO" id="GO:0010420">
    <property type="term" value="F:polyprenyldihydroxybenzoate methyltransferase activity"/>
    <property type="evidence" value="ECO:0007669"/>
    <property type="project" value="TreeGrafter"/>
</dbReference>
<dbReference type="PANTHER" id="PTHR43464">
    <property type="entry name" value="METHYLTRANSFERASE"/>
    <property type="match status" value="1"/>
</dbReference>
<keyword evidence="2" id="KW-0489">Methyltransferase</keyword>
<protein>
    <submittedName>
        <fullName evidence="2">2-polyprenyl-3-methyl-5-hydroxy-6-metoxy-1, 4-benzoquinol methylase</fullName>
    </submittedName>
</protein>
<dbReference type="SUPFAM" id="SSF53335">
    <property type="entry name" value="S-adenosyl-L-methionine-dependent methyltransferases"/>
    <property type="match status" value="1"/>
</dbReference>
<evidence type="ECO:0000313" key="2">
    <source>
        <dbReference type="EMBL" id="TQL76678.1"/>
    </source>
</evidence>
<dbReference type="Gene3D" id="3.40.50.150">
    <property type="entry name" value="Vaccinia Virus protein VP39"/>
    <property type="match status" value="1"/>
</dbReference>
<dbReference type="EMBL" id="VFOW01000001">
    <property type="protein sequence ID" value="TQL76678.1"/>
    <property type="molecule type" value="Genomic_DNA"/>
</dbReference>
<organism evidence="2 3">
    <name type="scientific">Stackebrandtia endophytica</name>
    <dbReference type="NCBI Taxonomy" id="1496996"/>
    <lineage>
        <taxon>Bacteria</taxon>
        <taxon>Bacillati</taxon>
        <taxon>Actinomycetota</taxon>
        <taxon>Actinomycetes</taxon>
        <taxon>Glycomycetales</taxon>
        <taxon>Glycomycetaceae</taxon>
        <taxon>Stackebrandtia</taxon>
    </lineage>
</organism>
<dbReference type="OrthoDB" id="5566900at2"/>
<dbReference type="InterPro" id="IPR013216">
    <property type="entry name" value="Methyltransf_11"/>
</dbReference>